<proteinExistence type="predicted"/>
<dbReference type="Proteomes" id="UP000054485">
    <property type="component" value="Unassembled WGS sequence"/>
</dbReference>
<name>A0A0D0APW4_9AGAM</name>
<reference evidence="1 2" key="1">
    <citation type="submission" date="2014-04" db="EMBL/GenBank/DDBJ databases">
        <authorList>
            <consortium name="DOE Joint Genome Institute"/>
            <person name="Kuo A."/>
            <person name="Ruytinx J."/>
            <person name="Rineau F."/>
            <person name="Colpaert J."/>
            <person name="Kohler A."/>
            <person name="Nagy L.G."/>
            <person name="Floudas D."/>
            <person name="Copeland A."/>
            <person name="Barry K.W."/>
            <person name="Cichocki N."/>
            <person name="Veneault-Fourrey C."/>
            <person name="LaButti K."/>
            <person name="Lindquist E.A."/>
            <person name="Lipzen A."/>
            <person name="Lundell T."/>
            <person name="Morin E."/>
            <person name="Murat C."/>
            <person name="Sun H."/>
            <person name="Tunlid A."/>
            <person name="Henrissat B."/>
            <person name="Grigoriev I.V."/>
            <person name="Hibbett D.S."/>
            <person name="Martin F."/>
            <person name="Nordberg H.P."/>
            <person name="Cantor M.N."/>
            <person name="Hua S.X."/>
        </authorList>
    </citation>
    <scope>NUCLEOTIDE SEQUENCE [LARGE SCALE GENOMIC DNA]</scope>
    <source>
        <strain evidence="1 2">UH-Slu-Lm8-n1</strain>
    </source>
</reference>
<dbReference type="InParanoid" id="A0A0D0APW4"/>
<evidence type="ECO:0000313" key="1">
    <source>
        <dbReference type="EMBL" id="KIK43831.1"/>
    </source>
</evidence>
<sequence>MAVSINVTQAVGLICEALLYGAWCFCLSDPGSSLTSLCRSLLRAIRRLCRNSHQKISSIKPSDLGCKLPPICNIDGSFCVDVQPFIAIGKCSVRKVRKRNFCIAWSKFDDFCG</sequence>
<dbReference type="AlphaFoldDB" id="A0A0D0APW4"/>
<organism evidence="1 2">
    <name type="scientific">Suillus luteus UH-Slu-Lm8-n1</name>
    <dbReference type="NCBI Taxonomy" id="930992"/>
    <lineage>
        <taxon>Eukaryota</taxon>
        <taxon>Fungi</taxon>
        <taxon>Dikarya</taxon>
        <taxon>Basidiomycota</taxon>
        <taxon>Agaricomycotina</taxon>
        <taxon>Agaricomycetes</taxon>
        <taxon>Agaricomycetidae</taxon>
        <taxon>Boletales</taxon>
        <taxon>Suillineae</taxon>
        <taxon>Suillaceae</taxon>
        <taxon>Suillus</taxon>
    </lineage>
</organism>
<gene>
    <name evidence="1" type="ORF">CY34DRAFT_803338</name>
</gene>
<keyword evidence="2" id="KW-1185">Reference proteome</keyword>
<evidence type="ECO:0000313" key="2">
    <source>
        <dbReference type="Proteomes" id="UP000054485"/>
    </source>
</evidence>
<dbReference type="EMBL" id="KN835203">
    <property type="protein sequence ID" value="KIK43831.1"/>
    <property type="molecule type" value="Genomic_DNA"/>
</dbReference>
<accession>A0A0D0APW4</accession>
<dbReference type="HOGENOM" id="CLU_2135202_0_0_1"/>
<reference evidence="2" key="2">
    <citation type="submission" date="2015-01" db="EMBL/GenBank/DDBJ databases">
        <title>Evolutionary Origins and Diversification of the Mycorrhizal Mutualists.</title>
        <authorList>
            <consortium name="DOE Joint Genome Institute"/>
            <consortium name="Mycorrhizal Genomics Consortium"/>
            <person name="Kohler A."/>
            <person name="Kuo A."/>
            <person name="Nagy L.G."/>
            <person name="Floudas D."/>
            <person name="Copeland A."/>
            <person name="Barry K.W."/>
            <person name="Cichocki N."/>
            <person name="Veneault-Fourrey C."/>
            <person name="LaButti K."/>
            <person name="Lindquist E.A."/>
            <person name="Lipzen A."/>
            <person name="Lundell T."/>
            <person name="Morin E."/>
            <person name="Murat C."/>
            <person name="Riley R."/>
            <person name="Ohm R."/>
            <person name="Sun H."/>
            <person name="Tunlid A."/>
            <person name="Henrissat B."/>
            <person name="Grigoriev I.V."/>
            <person name="Hibbett D.S."/>
            <person name="Martin F."/>
        </authorList>
    </citation>
    <scope>NUCLEOTIDE SEQUENCE [LARGE SCALE GENOMIC DNA]</scope>
    <source>
        <strain evidence="2">UH-Slu-Lm8-n1</strain>
    </source>
</reference>
<protein>
    <submittedName>
        <fullName evidence="1">Uncharacterized protein</fullName>
    </submittedName>
</protein>